<keyword evidence="3" id="KW-0862">Zinc</keyword>
<feature type="compositionally biased region" description="Basic and acidic residues" evidence="4">
    <location>
        <begin position="517"/>
        <end position="541"/>
    </location>
</feature>
<gene>
    <name evidence="6" type="ORF">FOB64_001859</name>
</gene>
<evidence type="ECO:0000259" key="5">
    <source>
        <dbReference type="SMART" id="SM00249"/>
    </source>
</evidence>
<dbReference type="InterPro" id="IPR011011">
    <property type="entry name" value="Znf_FYVE_PHD"/>
</dbReference>
<comment type="caution">
    <text evidence="6">The sequence shown here is derived from an EMBL/GenBank/DDBJ whole genome shotgun (WGS) entry which is preliminary data.</text>
</comment>
<organism evidence="6 7">
    <name type="scientific">Candida albicans</name>
    <name type="common">Yeast</name>
    <dbReference type="NCBI Taxonomy" id="5476"/>
    <lineage>
        <taxon>Eukaryota</taxon>
        <taxon>Fungi</taxon>
        <taxon>Dikarya</taxon>
        <taxon>Ascomycota</taxon>
        <taxon>Saccharomycotina</taxon>
        <taxon>Pichiomycetes</taxon>
        <taxon>Debaryomycetaceae</taxon>
        <taxon>Candida/Lodderomyces clade</taxon>
        <taxon>Candida</taxon>
    </lineage>
</organism>
<evidence type="ECO:0000313" key="6">
    <source>
        <dbReference type="EMBL" id="KAF6070778.1"/>
    </source>
</evidence>
<dbReference type="InterPro" id="IPR001965">
    <property type="entry name" value="Znf_PHD"/>
</dbReference>
<dbReference type="GO" id="GO:0033698">
    <property type="term" value="C:Rpd3L complex"/>
    <property type="evidence" value="ECO:0007669"/>
    <property type="project" value="TreeGrafter"/>
</dbReference>
<evidence type="ECO:0000313" key="7">
    <source>
        <dbReference type="Proteomes" id="UP000536275"/>
    </source>
</evidence>
<dbReference type="Gene3D" id="3.30.40.10">
    <property type="entry name" value="Zinc/RING finger domain, C3HC4 (zinc finger)"/>
    <property type="match status" value="1"/>
</dbReference>
<feature type="domain" description="Zinc finger PHD-type" evidence="5">
    <location>
        <begin position="308"/>
        <end position="375"/>
    </location>
</feature>
<feature type="region of interest" description="Disordered" evidence="4">
    <location>
        <begin position="251"/>
        <end position="300"/>
    </location>
</feature>
<dbReference type="GO" id="GO:0070210">
    <property type="term" value="C:Rpd3L-Expanded complex"/>
    <property type="evidence" value="ECO:0007669"/>
    <property type="project" value="TreeGrafter"/>
</dbReference>
<dbReference type="Pfam" id="PF20826">
    <property type="entry name" value="PHD_5"/>
    <property type="match status" value="1"/>
</dbReference>
<dbReference type="GO" id="GO:0008270">
    <property type="term" value="F:zinc ion binding"/>
    <property type="evidence" value="ECO:0007669"/>
    <property type="project" value="UniProtKB-KW"/>
</dbReference>
<dbReference type="GO" id="GO:0061188">
    <property type="term" value="P:negative regulation of rDNA heterochromatin formation"/>
    <property type="evidence" value="ECO:0007669"/>
    <property type="project" value="TreeGrafter"/>
</dbReference>
<dbReference type="Proteomes" id="UP000536275">
    <property type="component" value="Unassembled WGS sequence"/>
</dbReference>
<dbReference type="EMBL" id="JABWAD010000022">
    <property type="protein sequence ID" value="KAF6070778.1"/>
    <property type="molecule type" value="Genomic_DNA"/>
</dbReference>
<dbReference type="InterPro" id="IPR053051">
    <property type="entry name" value="HDAC_complex_subunit"/>
</dbReference>
<protein>
    <submittedName>
        <fullName evidence="6">PHD-finger family protein</fullName>
    </submittedName>
</protein>
<dbReference type="PANTHER" id="PTHR47793">
    <property type="entry name" value="HISTONE DEACETYLASE COMPLEX SUBUNIT CTI6"/>
    <property type="match status" value="1"/>
</dbReference>
<sequence>MLLTILISLVVAIYIDLNQPNTTEISYYTTTSTNLVTPIVLTTLFNYNPKTIISINDTNSTIVPSDKILLTPNNKLSTITNLKYLELQYFDPIWQTSIIPLTPCITRQFISPNHKHIGSAPVGVILTHRTAIYSRLSLGTGFSLGEGILVNSTTLGLSLGSKITFKLTKQRMIDTTVGCYSYKDGLSARVFGYIPTLQVTPRARNILYSRKKKRVVIDHAWQELKPKKIMTDSKVRTLCDVGTSEELQCNTKTGRRGYNSDTSTASNRGSGSREPREEEIVDLEEEEEEEEDLIEEEGGEDEEDEITRCICGQDELTNDFINPELSTFLKRTYKIEIDQGLFIQCEKCSVWQHGYCVGLFESHDVPDEYWCESCKPEFHILVNNDGYSKRTLYKPVNDKRKKLEQMTFKNNETSHSTRRRGGKNERSTPQQDTSSNIKDKRKERRHHHHHHNIDEDDDEYNEQLKRALRESARESGVKLSESESNERGNGNSVKREDNKSDGNNSSGREGSRGNGSRKRETSRRENADNSDSKRLKVEQSDHPSGSELNENSEQELGSGSEGSRSKRRGVAGAGAGAGSTKTTRKKKSTPPRSSTNNNNNNNKKQDDSSNETNSLGPTKEELIQQPSKPRYVNDKSSIFELRKRTIAILEWLGRSQVELQEEKQQKLELFSFIKNANADALALKETFDENLLLMEQLTERILAWQDTFGKYAV</sequence>
<proteinExistence type="predicted"/>
<dbReference type="AlphaFoldDB" id="A0A8H6BZN1"/>
<dbReference type="InterPro" id="IPR013083">
    <property type="entry name" value="Znf_RING/FYVE/PHD"/>
</dbReference>
<dbReference type="GO" id="GO:0061186">
    <property type="term" value="P:negative regulation of silent mating-type cassette heterochromatin formation"/>
    <property type="evidence" value="ECO:0007669"/>
    <property type="project" value="TreeGrafter"/>
</dbReference>
<name>A0A8H6BZN1_CANAX</name>
<evidence type="ECO:0000256" key="4">
    <source>
        <dbReference type="SAM" id="MobiDB-lite"/>
    </source>
</evidence>
<feature type="compositionally biased region" description="Polar residues" evidence="4">
    <location>
        <begin position="427"/>
        <end position="436"/>
    </location>
</feature>
<evidence type="ECO:0000256" key="2">
    <source>
        <dbReference type="ARBA" id="ARBA00022771"/>
    </source>
</evidence>
<feature type="compositionally biased region" description="Acidic residues" evidence="4">
    <location>
        <begin position="279"/>
        <end position="300"/>
    </location>
</feature>
<keyword evidence="1" id="KW-0479">Metal-binding</keyword>
<dbReference type="InterPro" id="IPR019786">
    <property type="entry name" value="Zinc_finger_PHD-type_CS"/>
</dbReference>
<feature type="region of interest" description="Disordered" evidence="4">
    <location>
        <begin position="398"/>
        <end position="630"/>
    </location>
</feature>
<dbReference type="SMART" id="SM00249">
    <property type="entry name" value="PHD"/>
    <property type="match status" value="1"/>
</dbReference>
<evidence type="ECO:0000256" key="1">
    <source>
        <dbReference type="ARBA" id="ARBA00022723"/>
    </source>
</evidence>
<evidence type="ECO:0000256" key="3">
    <source>
        <dbReference type="ARBA" id="ARBA00022833"/>
    </source>
</evidence>
<keyword evidence="2" id="KW-0863">Zinc-finger</keyword>
<feature type="compositionally biased region" description="Basic residues" evidence="4">
    <location>
        <begin position="439"/>
        <end position="451"/>
    </location>
</feature>
<dbReference type="PANTHER" id="PTHR47793:SF1">
    <property type="entry name" value="HISTONE DEACETYLASE COMPLEX SUBUNIT CTI6"/>
    <property type="match status" value="1"/>
</dbReference>
<feature type="compositionally biased region" description="Basic and acidic residues" evidence="4">
    <location>
        <begin position="462"/>
        <end position="486"/>
    </location>
</feature>
<reference evidence="6 7" key="1">
    <citation type="submission" date="2020-03" db="EMBL/GenBank/DDBJ databases">
        <title>FDA dAtabase for Regulatory Grade micrObial Sequences (FDA-ARGOS): Supporting development and validation of Infectious Disease Dx tests.</title>
        <authorList>
            <person name="Campos J."/>
            <person name="Goldberg B."/>
            <person name="Tallon L."/>
            <person name="Sadzewicz L."/>
            <person name="Vavikolanu K."/>
            <person name="Mehta A."/>
            <person name="Aluvathingal J."/>
            <person name="Nadendla S."/>
            <person name="Nandy P."/>
            <person name="Geyer C."/>
            <person name="Yan Y."/>
            <person name="Sichtig H."/>
        </authorList>
    </citation>
    <scope>NUCLEOTIDE SEQUENCE [LARGE SCALE GENOMIC DNA]</scope>
    <source>
        <strain evidence="6 7">FDAARGOS_656</strain>
    </source>
</reference>
<feature type="compositionally biased region" description="Low complexity" evidence="4">
    <location>
        <begin position="590"/>
        <end position="602"/>
    </location>
</feature>
<dbReference type="PROSITE" id="PS01359">
    <property type="entry name" value="ZF_PHD_1"/>
    <property type="match status" value="1"/>
</dbReference>
<dbReference type="SUPFAM" id="SSF57903">
    <property type="entry name" value="FYVE/PHD zinc finger"/>
    <property type="match status" value="1"/>
</dbReference>
<accession>A0A8H6BZN1</accession>